<keyword evidence="6" id="KW-1185">Reference proteome</keyword>
<dbReference type="InterPro" id="IPR004166">
    <property type="entry name" value="a-kinase_dom"/>
</dbReference>
<feature type="region of interest" description="Disordered" evidence="4">
    <location>
        <begin position="1"/>
        <end position="123"/>
    </location>
</feature>
<evidence type="ECO:0000256" key="4">
    <source>
        <dbReference type="SAM" id="MobiDB-lite"/>
    </source>
</evidence>
<dbReference type="GeneID" id="101859515"/>
<dbReference type="InterPro" id="IPR011009">
    <property type="entry name" value="Kinase-like_dom_sf"/>
</dbReference>
<feature type="compositionally biased region" description="Low complexity" evidence="4">
    <location>
        <begin position="92"/>
        <end position="106"/>
    </location>
</feature>
<feature type="region of interest" description="Disordered" evidence="4">
    <location>
        <begin position="678"/>
        <end position="711"/>
    </location>
</feature>
<dbReference type="CDD" id="cd04515">
    <property type="entry name" value="Alpha_kinase"/>
    <property type="match status" value="1"/>
</dbReference>
<feature type="compositionally biased region" description="Basic and acidic residues" evidence="4">
    <location>
        <begin position="697"/>
        <end position="708"/>
    </location>
</feature>
<feature type="compositionally biased region" description="Low complexity" evidence="4">
    <location>
        <begin position="72"/>
        <end position="84"/>
    </location>
</feature>
<evidence type="ECO:0000256" key="3">
    <source>
        <dbReference type="ARBA" id="ARBA00022777"/>
    </source>
</evidence>
<feature type="region of interest" description="Disordered" evidence="4">
    <location>
        <begin position="246"/>
        <end position="332"/>
    </location>
</feature>
<dbReference type="Proteomes" id="UP000694888">
    <property type="component" value="Unplaced"/>
</dbReference>
<dbReference type="PROSITE" id="PS51158">
    <property type="entry name" value="ALPHA_KINASE"/>
    <property type="match status" value="1"/>
</dbReference>
<feature type="compositionally biased region" description="Low complexity" evidence="4">
    <location>
        <begin position="162"/>
        <end position="177"/>
    </location>
</feature>
<evidence type="ECO:0000313" key="7">
    <source>
        <dbReference type="RefSeq" id="XP_012943820.1"/>
    </source>
</evidence>
<feature type="compositionally biased region" description="Polar residues" evidence="4">
    <location>
        <begin position="283"/>
        <end position="293"/>
    </location>
</feature>
<sequence>MFPPQPHQTTLLNGSHTPSGKYTAFPPKSVLHNGYDSSPSVRRRGSTPTLQNTSTDSAGSRAAAAGLTPMKSSYNNNSYSQSESPRYRTDHNTSSQSEHSSHKSNSLGGPAERSNVPQSTVQAHVQGWYQRKLIEAAQRLRQTHGYNNSPAAYDRQSPESSAYPAGGPNYAGGNTYPQPHHQTNATPHHTSAMSHSPMSHQPSNSPYPNTGASTPQNRQPPQKSQPERGEQYNPETVACLRDRFERSVQDTPPQSTYNRQRAPPPPANSAYQSTPTQREDNVSYRTPATDSAINNNSSSSNGDNSNNNNNDDGDSWCGSEKNREKAPATMSFQNSTLPSPVVWNGSSYWASFTEKSFCRGNRFKVYSGIVNGDGQWRGGKCVVKVFKETPGTKVLCACEVKKSDKSRQLNQAFNRMAGRKSRVRTTALYWAPMDEVSVLKKLFFTGRRRLTTNEIVLFEDDLRVDEERPGKERKLTLYMDSRGRQPYCKAKDLEAFSHFSYHHSQGQLVVCGLEGVHDSDGFVVKTPTIHSREREFGSCDRGEVGIREVFEHHVCNEICRDLIKPATEEEDDFDDDIDAAAERRCSVSDDVTSSPPLLRQQSTVSQNTERMSDYLEPSAPGLHEDLHPFEPLSTPNPWMAGWMPRDQSENVFIHGPMPQSIQPHSRQVPISLPTQMSVDSELSTPDAKTPTSSSHNECTHKADQDRENANTTTSVSSHCCTVFSPMSSSACGESGLQIGCSQCGDNRRVRFSLSTGATSGIGTGFGTATTGSVANSASSSPTTCPRSIMKRQYSVPAAQCASPCQSSLAQLVFLQSSQTPRSEEVNPRVLPVFRFAPGPVPESMELPPSYQESQSAYCSLWLQQHELEMNAALHPVLADDANGNRVIGNVVHSTQL</sequence>
<keyword evidence="1" id="KW-0723">Serine/threonine-protein kinase</keyword>
<protein>
    <submittedName>
        <fullName evidence="7">Uncharacterized protein LOC101859515</fullName>
    </submittedName>
</protein>
<dbReference type="Pfam" id="PF02816">
    <property type="entry name" value="Alpha_kinase"/>
    <property type="match status" value="1"/>
</dbReference>
<feature type="domain" description="Alpha-type protein kinase" evidence="5">
    <location>
        <begin position="308"/>
        <end position="567"/>
    </location>
</feature>
<feature type="compositionally biased region" description="Low complexity" evidence="4">
    <location>
        <begin position="294"/>
        <end position="310"/>
    </location>
</feature>
<keyword evidence="3" id="KW-0418">Kinase</keyword>
<feature type="compositionally biased region" description="Polar residues" evidence="4">
    <location>
        <begin position="7"/>
        <end position="20"/>
    </location>
</feature>
<name>A0ABM1AA79_APLCA</name>
<evidence type="ECO:0000256" key="2">
    <source>
        <dbReference type="ARBA" id="ARBA00022679"/>
    </source>
</evidence>
<dbReference type="SMART" id="SM00811">
    <property type="entry name" value="Alpha_kinase"/>
    <property type="match status" value="1"/>
</dbReference>
<organism evidence="6 7">
    <name type="scientific">Aplysia californica</name>
    <name type="common">California sea hare</name>
    <dbReference type="NCBI Taxonomy" id="6500"/>
    <lineage>
        <taxon>Eukaryota</taxon>
        <taxon>Metazoa</taxon>
        <taxon>Spiralia</taxon>
        <taxon>Lophotrochozoa</taxon>
        <taxon>Mollusca</taxon>
        <taxon>Gastropoda</taxon>
        <taxon>Heterobranchia</taxon>
        <taxon>Euthyneura</taxon>
        <taxon>Tectipleura</taxon>
        <taxon>Aplysiida</taxon>
        <taxon>Aplysioidea</taxon>
        <taxon>Aplysiidae</taxon>
        <taxon>Aplysia</taxon>
    </lineage>
</organism>
<reference evidence="7" key="1">
    <citation type="submission" date="2025-08" db="UniProtKB">
        <authorList>
            <consortium name="RefSeq"/>
        </authorList>
    </citation>
    <scope>IDENTIFICATION</scope>
</reference>
<feature type="compositionally biased region" description="Polar residues" evidence="4">
    <location>
        <begin position="589"/>
        <end position="609"/>
    </location>
</feature>
<evidence type="ECO:0000313" key="6">
    <source>
        <dbReference type="Proteomes" id="UP000694888"/>
    </source>
</evidence>
<keyword evidence="2" id="KW-0808">Transferase</keyword>
<gene>
    <name evidence="7" type="primary">LOC101859515</name>
</gene>
<evidence type="ECO:0000259" key="5">
    <source>
        <dbReference type="PROSITE" id="PS51158"/>
    </source>
</evidence>
<feature type="compositionally biased region" description="Polar residues" evidence="4">
    <location>
        <begin position="35"/>
        <end position="58"/>
    </location>
</feature>
<feature type="compositionally biased region" description="Polar residues" evidence="4">
    <location>
        <begin position="180"/>
        <end position="224"/>
    </location>
</feature>
<feature type="region of interest" description="Disordered" evidence="4">
    <location>
        <begin position="588"/>
        <end position="609"/>
    </location>
</feature>
<proteinExistence type="predicted"/>
<evidence type="ECO:0000256" key="1">
    <source>
        <dbReference type="ARBA" id="ARBA00022527"/>
    </source>
</evidence>
<accession>A0ABM1AA79</accession>
<dbReference type="Gene3D" id="3.20.200.10">
    <property type="entry name" value="MHCK/EF2 kinase"/>
    <property type="match status" value="1"/>
</dbReference>
<dbReference type="SUPFAM" id="SSF56112">
    <property type="entry name" value="Protein kinase-like (PK-like)"/>
    <property type="match status" value="1"/>
</dbReference>
<feature type="region of interest" description="Disordered" evidence="4">
    <location>
        <begin position="146"/>
        <end position="233"/>
    </location>
</feature>
<dbReference type="RefSeq" id="XP_012943820.1">
    <property type="nucleotide sequence ID" value="XM_013088366.1"/>
</dbReference>
<feature type="compositionally biased region" description="Polar residues" evidence="4">
    <location>
        <begin position="249"/>
        <end position="259"/>
    </location>
</feature>